<feature type="transmembrane region" description="Helical" evidence="1">
    <location>
        <begin position="6"/>
        <end position="28"/>
    </location>
</feature>
<name>A0A1Q9C2E8_SYMMI</name>
<proteinExistence type="predicted"/>
<dbReference type="OrthoDB" id="445005at2759"/>
<sequence length="404" mass="44174">MVLMLALGVFSGFARVFLLPADLLPYLLAARGIDRAGPGGSALAYEASIRARLHGWLVPLVQQGLVCPLPSSTVRRPHVAWLPFVDNLPAAARRLWNCFASEVDDLSALALRLGVRRNEILTHLNGARLDIVDALHKTKAAGPLQGLADQPLRSSSWIQRLLLQTPLVAAQPLLLLLLSPLVAAQPLLLLLTPLVAAQPLLLLLLLLTPLVAAQPLLLLLLLLLTPLVVNFGSAQAFWGRAMTPEQEADLARLSTDLRFHLDQADVEPKWQARFGALGIVSIPLFAGLDESREKIRAALAADLPLNFEENVAKRLEMARLLSAWEAVKLHLEVSEKNRAESRLGTQQRLLQPSEQHSMRVAVEAVLGKLKDKEVPSRSLLASKLEQIESNQPIVENLSKSRSGF</sequence>
<organism evidence="2 3">
    <name type="scientific">Symbiodinium microadriaticum</name>
    <name type="common">Dinoflagellate</name>
    <name type="synonym">Zooxanthella microadriatica</name>
    <dbReference type="NCBI Taxonomy" id="2951"/>
    <lineage>
        <taxon>Eukaryota</taxon>
        <taxon>Sar</taxon>
        <taxon>Alveolata</taxon>
        <taxon>Dinophyceae</taxon>
        <taxon>Suessiales</taxon>
        <taxon>Symbiodiniaceae</taxon>
        <taxon>Symbiodinium</taxon>
    </lineage>
</organism>
<protein>
    <submittedName>
        <fullName evidence="2">Uncharacterized protein</fullName>
    </submittedName>
</protein>
<keyword evidence="1" id="KW-1133">Transmembrane helix</keyword>
<evidence type="ECO:0000256" key="1">
    <source>
        <dbReference type="SAM" id="Phobius"/>
    </source>
</evidence>
<dbReference type="AlphaFoldDB" id="A0A1Q9C2E8"/>
<keyword evidence="1" id="KW-0472">Membrane</keyword>
<feature type="transmembrane region" description="Helical" evidence="1">
    <location>
        <begin position="216"/>
        <end position="238"/>
    </location>
</feature>
<evidence type="ECO:0000313" key="2">
    <source>
        <dbReference type="EMBL" id="OLP77080.1"/>
    </source>
</evidence>
<accession>A0A1Q9C2E8</accession>
<comment type="caution">
    <text evidence="2">The sequence shown here is derived from an EMBL/GenBank/DDBJ whole genome shotgun (WGS) entry which is preliminary data.</text>
</comment>
<gene>
    <name evidence="2" type="ORF">AK812_SmicGene42905</name>
</gene>
<dbReference type="Proteomes" id="UP000186817">
    <property type="component" value="Unassembled WGS sequence"/>
</dbReference>
<dbReference type="EMBL" id="LSRX01001851">
    <property type="protein sequence ID" value="OLP77080.1"/>
    <property type="molecule type" value="Genomic_DNA"/>
</dbReference>
<keyword evidence="1" id="KW-0812">Transmembrane</keyword>
<reference evidence="2 3" key="1">
    <citation type="submission" date="2016-02" db="EMBL/GenBank/DDBJ databases">
        <title>Genome analysis of coral dinoflagellate symbionts highlights evolutionary adaptations to a symbiotic lifestyle.</title>
        <authorList>
            <person name="Aranda M."/>
            <person name="Li Y."/>
            <person name="Liew Y.J."/>
            <person name="Baumgarten S."/>
            <person name="Simakov O."/>
            <person name="Wilson M."/>
            <person name="Piel J."/>
            <person name="Ashoor H."/>
            <person name="Bougouffa S."/>
            <person name="Bajic V.B."/>
            <person name="Ryu T."/>
            <person name="Ravasi T."/>
            <person name="Bayer T."/>
            <person name="Micklem G."/>
            <person name="Kim H."/>
            <person name="Bhak J."/>
            <person name="Lajeunesse T.C."/>
            <person name="Voolstra C.R."/>
        </authorList>
    </citation>
    <scope>NUCLEOTIDE SEQUENCE [LARGE SCALE GENOMIC DNA]</scope>
    <source>
        <strain evidence="2 3">CCMP2467</strain>
    </source>
</reference>
<evidence type="ECO:0000313" key="3">
    <source>
        <dbReference type="Proteomes" id="UP000186817"/>
    </source>
</evidence>
<keyword evidence="3" id="KW-1185">Reference proteome</keyword>